<dbReference type="CDD" id="cd09865">
    <property type="entry name" value="PIN_ScUtp23p-like"/>
    <property type="match status" value="1"/>
</dbReference>
<dbReference type="Pfam" id="PF24779">
    <property type="entry name" value="UTP23_sensor"/>
    <property type="match status" value="1"/>
</dbReference>
<dbReference type="GeneID" id="36575974"/>
<dbReference type="InterPro" id="IPR006984">
    <property type="entry name" value="Fcf1/UTP23"/>
</dbReference>
<evidence type="ECO:0000256" key="6">
    <source>
        <dbReference type="ARBA" id="ARBA00038503"/>
    </source>
</evidence>
<evidence type="ECO:0000256" key="7">
    <source>
        <dbReference type="ARBA" id="ARBA00076388"/>
    </source>
</evidence>
<feature type="domain" description="UTP23 sensor motif region" evidence="9">
    <location>
        <begin position="556"/>
        <end position="575"/>
    </location>
</feature>
<proteinExistence type="inferred from homology"/>
<dbReference type="RefSeq" id="XP_024725483.1">
    <property type="nucleotide sequence ID" value="XM_024867893.1"/>
</dbReference>
<evidence type="ECO:0000256" key="1">
    <source>
        <dbReference type="ARBA" id="ARBA00004604"/>
    </source>
</evidence>
<feature type="region of interest" description="Disordered" evidence="8">
    <location>
        <begin position="42"/>
        <end position="62"/>
    </location>
</feature>
<evidence type="ECO:0000313" key="10">
    <source>
        <dbReference type="EMBL" id="PSS27958.1"/>
    </source>
</evidence>
<dbReference type="InterPro" id="IPR029060">
    <property type="entry name" value="PIN-like_dom_sf"/>
</dbReference>
<dbReference type="InterPro" id="IPR057776">
    <property type="entry name" value="UTP23_sensor"/>
</dbReference>
<comment type="function">
    <text evidence="5">Involved in rRNA-processing and ribosome biogenesis.</text>
</comment>
<dbReference type="InParanoid" id="A0A2T3BF53"/>
<dbReference type="SUPFAM" id="SSF81606">
    <property type="entry name" value="PP2C-like"/>
    <property type="match status" value="1"/>
</dbReference>
<keyword evidence="2" id="KW-0690">Ribosome biogenesis</keyword>
<dbReference type="FunFam" id="3.60.40.10:FF:000118">
    <property type="entry name" value="Phosphatase 2C-like domain-containing protein"/>
    <property type="match status" value="1"/>
</dbReference>
<dbReference type="GO" id="GO:0006364">
    <property type="term" value="P:rRNA processing"/>
    <property type="evidence" value="ECO:0007669"/>
    <property type="project" value="UniProtKB-KW"/>
</dbReference>
<protein>
    <recommendedName>
        <fullName evidence="7">U three protein 23</fullName>
    </recommendedName>
</protein>
<evidence type="ECO:0000256" key="8">
    <source>
        <dbReference type="SAM" id="MobiDB-lite"/>
    </source>
</evidence>
<dbReference type="STRING" id="857342.A0A2T3BF53"/>
<gene>
    <name evidence="10" type="ORF">M430DRAFT_47021</name>
</gene>
<keyword evidence="11" id="KW-1185">Reference proteome</keyword>
<sequence>MEMPRTAGSRRKDYNKTGPTESLPFRFETGLALYAKRTPRPFPPPFLSPPSGSFSDPLSTHHMSRDRRTFVNGELIRGLTNGDDAVYVSDMFIGANDGVGAWSTRPGGHAGLWSRLILHFWALEIEADAQRIRPAGQRYEPNPIEYLQKAYEQTIEATSKPNKWQGTTTATGAQLHYQKADSDPNAPATPLLYVTNLGDSQVLVLRPHDSELIYKTKEQWHWFDCPRQLGTNSPDTPRKNAVMDKVSIKENDVVLAMSDGVIDNLWEHEIIECVVSSIRKWESGEGGPSTGDRTGGAGGGMKFVADELVRAAKVIATDPFAESPFMEHAVEEGLAMEGAHITMRGKRSKQYRKLMQQYGLSFGFREPYQVILDAEIIRTADRFKMDLVAGLERTLQGQVKPMITQCSMRHLYAASKEPGMAAVIDQAKTYERRRCNHLPEDYPEPLSTKECLSSVVDPKGNKTNKHRYVVASQELEVRKLMRGVMGVPLVYINRSVMIMEPMAGATAENREREERQKFRDGLKGGRGSGSLKRKREEDEAGEKGAEGETTGEPKKTKKRKGPKGPNPLSVKKPKKRPEQAGEGSEPNAKPKRRRKHKSSAAKTGVSTDATDAAGEDDGDD</sequence>
<feature type="region of interest" description="Disordered" evidence="8">
    <location>
        <begin position="1"/>
        <end position="22"/>
    </location>
</feature>
<dbReference type="OrthoDB" id="25675at2759"/>
<reference evidence="10 11" key="1">
    <citation type="journal article" date="2018" name="New Phytol.">
        <title>Comparative genomics and transcriptomics depict ericoid mycorrhizal fungi as versatile saprotrophs and plant mutualists.</title>
        <authorList>
            <person name="Martino E."/>
            <person name="Morin E."/>
            <person name="Grelet G.A."/>
            <person name="Kuo A."/>
            <person name="Kohler A."/>
            <person name="Daghino S."/>
            <person name="Barry K.W."/>
            <person name="Cichocki N."/>
            <person name="Clum A."/>
            <person name="Dockter R.B."/>
            <person name="Hainaut M."/>
            <person name="Kuo R.C."/>
            <person name="LaButti K."/>
            <person name="Lindahl B.D."/>
            <person name="Lindquist E.A."/>
            <person name="Lipzen A."/>
            <person name="Khouja H.R."/>
            <person name="Magnuson J."/>
            <person name="Murat C."/>
            <person name="Ohm R.A."/>
            <person name="Singer S.W."/>
            <person name="Spatafora J.W."/>
            <person name="Wang M."/>
            <person name="Veneault-Fourrey C."/>
            <person name="Henrissat B."/>
            <person name="Grigoriev I.V."/>
            <person name="Martin F.M."/>
            <person name="Perotto S."/>
        </authorList>
    </citation>
    <scope>NUCLEOTIDE SEQUENCE [LARGE SCALE GENOMIC DNA]</scope>
    <source>
        <strain evidence="10 11">ATCC 22711</strain>
    </source>
</reference>
<keyword evidence="4" id="KW-0539">Nucleus</keyword>
<dbReference type="Gene3D" id="3.60.40.10">
    <property type="entry name" value="PPM-type phosphatase domain"/>
    <property type="match status" value="1"/>
</dbReference>
<accession>A0A2T3BF53</accession>
<evidence type="ECO:0000313" key="11">
    <source>
        <dbReference type="Proteomes" id="UP000241818"/>
    </source>
</evidence>
<comment type="similarity">
    <text evidence="6">Belongs to the UTP23/FCF1 family. UTP23 subfamily.</text>
</comment>
<dbReference type="Gene3D" id="3.40.50.1010">
    <property type="entry name" value="5'-nuclease"/>
    <property type="match status" value="1"/>
</dbReference>
<dbReference type="InterPro" id="IPR036457">
    <property type="entry name" value="PPM-type-like_dom_sf"/>
</dbReference>
<feature type="compositionally biased region" description="Low complexity" evidence="8">
    <location>
        <begin position="49"/>
        <end position="58"/>
    </location>
</feature>
<dbReference type="AlphaFoldDB" id="A0A2T3BF53"/>
<evidence type="ECO:0000256" key="5">
    <source>
        <dbReference type="ARBA" id="ARBA00037300"/>
    </source>
</evidence>
<evidence type="ECO:0000256" key="2">
    <source>
        <dbReference type="ARBA" id="ARBA00022517"/>
    </source>
</evidence>
<evidence type="ECO:0000256" key="4">
    <source>
        <dbReference type="ARBA" id="ARBA00023242"/>
    </source>
</evidence>
<name>A0A2T3BF53_AMORE</name>
<feature type="compositionally biased region" description="Basic residues" evidence="8">
    <location>
        <begin position="589"/>
        <end position="599"/>
    </location>
</feature>
<feature type="compositionally biased region" description="Basic and acidic residues" evidence="8">
    <location>
        <begin position="534"/>
        <end position="554"/>
    </location>
</feature>
<dbReference type="GO" id="GO:0032040">
    <property type="term" value="C:small-subunit processome"/>
    <property type="evidence" value="ECO:0007669"/>
    <property type="project" value="InterPro"/>
</dbReference>
<dbReference type="SUPFAM" id="SSF88723">
    <property type="entry name" value="PIN domain-like"/>
    <property type="match status" value="1"/>
</dbReference>
<feature type="compositionally biased region" description="Basic and acidic residues" evidence="8">
    <location>
        <begin position="508"/>
        <end position="523"/>
    </location>
</feature>
<evidence type="ECO:0000259" key="9">
    <source>
        <dbReference type="Pfam" id="PF24779"/>
    </source>
</evidence>
<dbReference type="Pfam" id="PF04900">
    <property type="entry name" value="Fcf1"/>
    <property type="match status" value="1"/>
</dbReference>
<dbReference type="Proteomes" id="UP000241818">
    <property type="component" value="Unassembled WGS sequence"/>
</dbReference>
<dbReference type="PANTHER" id="PTHR12416">
    <property type="entry name" value="RRNA-PROCESSING PROTEIN UTP23 HOMOLOG"/>
    <property type="match status" value="1"/>
</dbReference>
<keyword evidence="3" id="KW-0698">rRNA processing</keyword>
<feature type="region of interest" description="Disordered" evidence="8">
    <location>
        <begin position="505"/>
        <end position="620"/>
    </location>
</feature>
<dbReference type="EMBL" id="KZ679006">
    <property type="protein sequence ID" value="PSS27958.1"/>
    <property type="molecule type" value="Genomic_DNA"/>
</dbReference>
<organism evidence="10 11">
    <name type="scientific">Amorphotheca resinae ATCC 22711</name>
    <dbReference type="NCBI Taxonomy" id="857342"/>
    <lineage>
        <taxon>Eukaryota</taxon>
        <taxon>Fungi</taxon>
        <taxon>Dikarya</taxon>
        <taxon>Ascomycota</taxon>
        <taxon>Pezizomycotina</taxon>
        <taxon>Leotiomycetes</taxon>
        <taxon>Helotiales</taxon>
        <taxon>Amorphothecaceae</taxon>
        <taxon>Amorphotheca</taxon>
    </lineage>
</organism>
<evidence type="ECO:0000256" key="3">
    <source>
        <dbReference type="ARBA" id="ARBA00022552"/>
    </source>
</evidence>
<comment type="subcellular location">
    <subcellularLocation>
        <location evidence="1">Nucleus</location>
        <location evidence="1">Nucleolus</location>
    </subcellularLocation>
</comment>
<dbReference type="FunFam" id="3.40.50.1010:FF:000006">
    <property type="entry name" value="rRNA-processing protein UTP23 homolog"/>
    <property type="match status" value="1"/>
</dbReference>